<dbReference type="Proteomes" id="UP000053766">
    <property type="component" value="Unassembled WGS sequence"/>
</dbReference>
<evidence type="ECO:0000256" key="1">
    <source>
        <dbReference type="SAM" id="Phobius"/>
    </source>
</evidence>
<reference evidence="2 3" key="1">
    <citation type="submission" date="2013-11" db="EMBL/GenBank/DDBJ databases">
        <title>Draft genome of the bovine lungworm Dictyocaulus viviparus.</title>
        <authorList>
            <person name="Mitreva M."/>
        </authorList>
    </citation>
    <scope>NUCLEOTIDE SEQUENCE [LARGE SCALE GENOMIC DNA]</scope>
    <source>
        <strain evidence="2 3">HannoverDv2000</strain>
    </source>
</reference>
<proteinExistence type="predicted"/>
<dbReference type="AlphaFoldDB" id="A0A0D8Y963"/>
<feature type="transmembrane region" description="Helical" evidence="1">
    <location>
        <begin position="42"/>
        <end position="61"/>
    </location>
</feature>
<name>A0A0D8Y963_DICVI</name>
<feature type="transmembrane region" description="Helical" evidence="1">
    <location>
        <begin position="6"/>
        <end position="30"/>
    </location>
</feature>
<sequence length="64" mass="7747">MPSRHRSWGGFVSVVFQPSSFFYFFVLCALHQEDNEVHHHQLLLFFVLKYSILFCKYHFIYSSK</sequence>
<keyword evidence="1" id="KW-1133">Transmembrane helix</keyword>
<accession>A0A0D8Y963</accession>
<keyword evidence="3" id="KW-1185">Reference proteome</keyword>
<organism evidence="2 3">
    <name type="scientific">Dictyocaulus viviparus</name>
    <name type="common">Bovine lungworm</name>
    <dbReference type="NCBI Taxonomy" id="29172"/>
    <lineage>
        <taxon>Eukaryota</taxon>
        <taxon>Metazoa</taxon>
        <taxon>Ecdysozoa</taxon>
        <taxon>Nematoda</taxon>
        <taxon>Chromadorea</taxon>
        <taxon>Rhabditida</taxon>
        <taxon>Rhabditina</taxon>
        <taxon>Rhabditomorpha</taxon>
        <taxon>Strongyloidea</taxon>
        <taxon>Metastrongylidae</taxon>
        <taxon>Dictyocaulus</taxon>
    </lineage>
</organism>
<evidence type="ECO:0000313" key="2">
    <source>
        <dbReference type="EMBL" id="KJH53260.1"/>
    </source>
</evidence>
<protein>
    <submittedName>
        <fullName evidence="2">Uncharacterized protein</fullName>
    </submittedName>
</protein>
<gene>
    <name evidence="2" type="ORF">DICVIV_00571</name>
</gene>
<keyword evidence="1" id="KW-0812">Transmembrane</keyword>
<keyword evidence="1" id="KW-0472">Membrane</keyword>
<reference evidence="3" key="2">
    <citation type="journal article" date="2016" name="Sci. Rep.">
        <title>Dictyocaulus viviparus genome, variome and transcriptome elucidate lungworm biology and support future intervention.</title>
        <authorList>
            <person name="McNulty S.N."/>
            <person name="Strube C."/>
            <person name="Rosa B.A."/>
            <person name="Martin J.C."/>
            <person name="Tyagi R."/>
            <person name="Choi Y.J."/>
            <person name="Wang Q."/>
            <person name="Hallsworth Pepin K."/>
            <person name="Zhang X."/>
            <person name="Ozersky P."/>
            <person name="Wilson R.K."/>
            <person name="Sternberg P.W."/>
            <person name="Gasser R.B."/>
            <person name="Mitreva M."/>
        </authorList>
    </citation>
    <scope>NUCLEOTIDE SEQUENCE [LARGE SCALE GENOMIC DNA]</scope>
    <source>
        <strain evidence="3">HannoverDv2000</strain>
    </source>
</reference>
<evidence type="ECO:0000313" key="3">
    <source>
        <dbReference type="Proteomes" id="UP000053766"/>
    </source>
</evidence>
<dbReference type="EMBL" id="KN716154">
    <property type="protein sequence ID" value="KJH53260.1"/>
    <property type="molecule type" value="Genomic_DNA"/>
</dbReference>